<dbReference type="EMBL" id="LT594324">
    <property type="protein sequence ID" value="SBT43860.1"/>
    <property type="molecule type" value="Genomic_DNA"/>
</dbReference>
<dbReference type="GO" id="GO:0005886">
    <property type="term" value="C:plasma membrane"/>
    <property type="evidence" value="ECO:0007669"/>
    <property type="project" value="UniProtKB-SubCell"/>
</dbReference>
<dbReference type="Pfam" id="PF00892">
    <property type="entry name" value="EamA"/>
    <property type="match status" value="1"/>
</dbReference>
<evidence type="ECO:0000256" key="5">
    <source>
        <dbReference type="ARBA" id="ARBA00022989"/>
    </source>
</evidence>
<feature type="region of interest" description="Disordered" evidence="7">
    <location>
        <begin position="313"/>
        <end position="364"/>
    </location>
</feature>
<keyword evidence="4 8" id="KW-0812">Transmembrane</keyword>
<dbReference type="PATRIC" id="fig|299146.4.peg.1967"/>
<evidence type="ECO:0000256" key="6">
    <source>
        <dbReference type="ARBA" id="ARBA00023136"/>
    </source>
</evidence>
<dbReference type="SUPFAM" id="SSF103481">
    <property type="entry name" value="Multidrug resistance efflux transporter EmrE"/>
    <property type="match status" value="2"/>
</dbReference>
<feature type="compositionally biased region" description="Basic and acidic residues" evidence="7">
    <location>
        <begin position="351"/>
        <end position="364"/>
    </location>
</feature>
<dbReference type="Proteomes" id="UP000198765">
    <property type="component" value="Chromosome I"/>
</dbReference>
<feature type="signal peptide" evidence="9">
    <location>
        <begin position="1"/>
        <end position="23"/>
    </location>
</feature>
<keyword evidence="5 8" id="KW-1133">Transmembrane helix</keyword>
<keyword evidence="12" id="KW-1185">Reference proteome</keyword>
<gene>
    <name evidence="11" type="ORF">GA0070621_1906</name>
</gene>
<evidence type="ECO:0000259" key="10">
    <source>
        <dbReference type="Pfam" id="PF00892"/>
    </source>
</evidence>
<evidence type="ECO:0000256" key="9">
    <source>
        <dbReference type="SAM" id="SignalP"/>
    </source>
</evidence>
<dbReference type="AlphaFoldDB" id="A0A1A8ZII6"/>
<keyword evidence="9" id="KW-0732">Signal</keyword>
<feature type="chain" id="PRO_5008382700" evidence="9">
    <location>
        <begin position="24"/>
        <end position="364"/>
    </location>
</feature>
<evidence type="ECO:0000256" key="7">
    <source>
        <dbReference type="SAM" id="MobiDB-lite"/>
    </source>
</evidence>
<dbReference type="OrthoDB" id="9815120at2"/>
<dbReference type="RefSeq" id="WP_091193458.1">
    <property type="nucleotide sequence ID" value="NZ_LT594324.1"/>
</dbReference>
<dbReference type="PANTHER" id="PTHR42920:SF11">
    <property type="entry name" value="INNER MEMBRANE PROTEIN YTFF"/>
    <property type="match status" value="1"/>
</dbReference>
<dbReference type="PANTHER" id="PTHR42920">
    <property type="entry name" value="OS03G0707200 PROTEIN-RELATED"/>
    <property type="match status" value="1"/>
</dbReference>
<proteinExistence type="inferred from homology"/>
<evidence type="ECO:0000256" key="2">
    <source>
        <dbReference type="ARBA" id="ARBA00007362"/>
    </source>
</evidence>
<feature type="transmembrane region" description="Helical" evidence="8">
    <location>
        <begin position="196"/>
        <end position="214"/>
    </location>
</feature>
<comment type="subcellular location">
    <subcellularLocation>
        <location evidence="1">Cell membrane</location>
        <topology evidence="1">Multi-pass membrane protein</topology>
    </subcellularLocation>
</comment>
<feature type="transmembrane region" description="Helical" evidence="8">
    <location>
        <begin position="66"/>
        <end position="84"/>
    </location>
</feature>
<comment type="similarity">
    <text evidence="2">Belongs to the EamA transporter family.</text>
</comment>
<feature type="transmembrane region" description="Helical" evidence="8">
    <location>
        <begin position="170"/>
        <end position="190"/>
    </location>
</feature>
<evidence type="ECO:0000313" key="11">
    <source>
        <dbReference type="EMBL" id="SBT43860.1"/>
    </source>
</evidence>
<evidence type="ECO:0000256" key="3">
    <source>
        <dbReference type="ARBA" id="ARBA00022475"/>
    </source>
</evidence>
<dbReference type="InterPro" id="IPR000620">
    <property type="entry name" value="EamA_dom"/>
</dbReference>
<evidence type="ECO:0000256" key="1">
    <source>
        <dbReference type="ARBA" id="ARBA00004651"/>
    </source>
</evidence>
<organism evidence="11 12">
    <name type="scientific">Micromonospora narathiwatensis</name>
    <dbReference type="NCBI Taxonomy" id="299146"/>
    <lineage>
        <taxon>Bacteria</taxon>
        <taxon>Bacillati</taxon>
        <taxon>Actinomycetota</taxon>
        <taxon>Actinomycetes</taxon>
        <taxon>Micromonosporales</taxon>
        <taxon>Micromonosporaceae</taxon>
        <taxon>Micromonospora</taxon>
    </lineage>
</organism>
<sequence>MNARTTAGITTMLGSAASNQVGAAVGAHAFATLGPAGVVAVRQFVAAAVLLPVARPDLRRFTWAQWWPTLLLGLVFATMNLSLYTAIDRVGLGLAVTLEFLGPLAVALAGSRTRIDLLCAATACLGVYLLVLPGPSSDYLGVGLGLLAAACWAAYILLNRLVGARLPGLQAPAAATSVSALLYLPVVALHPLDLRGVSYAVVAGVLSSVVPYAADLITLRYVPTRLFGVFMSIHPVLAALAGVVLLGQVPRSHQWAGITLVVTANALAVTAARSLGRPGGDPAPRRWHIRRPTVAPRIMSRAVCHRTRGAIARADTVGGAGNEDPRPVQSGDAEGLRRHRHRASDGQAGLEELRRRDRLAEEVG</sequence>
<feature type="domain" description="EamA" evidence="10">
    <location>
        <begin position="140"/>
        <end position="268"/>
    </location>
</feature>
<name>A0A1A8ZII6_9ACTN</name>
<protein>
    <submittedName>
        <fullName evidence="11">Inner membrane transporter RhtA</fullName>
    </submittedName>
</protein>
<feature type="transmembrane region" description="Helical" evidence="8">
    <location>
        <begin position="139"/>
        <end position="158"/>
    </location>
</feature>
<evidence type="ECO:0000313" key="12">
    <source>
        <dbReference type="Proteomes" id="UP000198765"/>
    </source>
</evidence>
<reference evidence="11 12" key="1">
    <citation type="submission" date="2016-06" db="EMBL/GenBank/DDBJ databases">
        <authorList>
            <person name="Kjaerup R.B."/>
            <person name="Dalgaard T.S."/>
            <person name="Juul-Madsen H.R."/>
        </authorList>
    </citation>
    <scope>NUCLEOTIDE SEQUENCE [LARGE SCALE GENOMIC DNA]</scope>
    <source>
        <strain evidence="11 12">DSM 45248</strain>
    </source>
</reference>
<feature type="transmembrane region" description="Helical" evidence="8">
    <location>
        <begin position="90"/>
        <end position="108"/>
    </location>
</feature>
<feature type="transmembrane region" description="Helical" evidence="8">
    <location>
        <begin position="226"/>
        <end position="249"/>
    </location>
</feature>
<evidence type="ECO:0000256" key="8">
    <source>
        <dbReference type="SAM" id="Phobius"/>
    </source>
</evidence>
<dbReference type="InterPro" id="IPR037185">
    <property type="entry name" value="EmrE-like"/>
</dbReference>
<keyword evidence="6 8" id="KW-0472">Membrane</keyword>
<evidence type="ECO:0000256" key="4">
    <source>
        <dbReference type="ARBA" id="ARBA00022692"/>
    </source>
</evidence>
<accession>A0A1A8ZII6</accession>
<keyword evidence="3" id="KW-1003">Cell membrane</keyword>
<dbReference type="InterPro" id="IPR051258">
    <property type="entry name" value="Diverse_Substrate_Transporter"/>
</dbReference>
<feature type="transmembrane region" description="Helical" evidence="8">
    <location>
        <begin position="115"/>
        <end position="133"/>
    </location>
</feature>